<evidence type="ECO:0000313" key="3">
    <source>
        <dbReference type="EMBL" id="KAK8852042.1"/>
    </source>
</evidence>
<feature type="compositionally biased region" description="Low complexity" evidence="1">
    <location>
        <begin position="192"/>
        <end position="212"/>
    </location>
</feature>
<feature type="compositionally biased region" description="Polar residues" evidence="1">
    <location>
        <begin position="173"/>
        <end position="191"/>
    </location>
</feature>
<organism evidence="3 4">
    <name type="scientific">Apiospora arundinis</name>
    <dbReference type="NCBI Taxonomy" id="335852"/>
    <lineage>
        <taxon>Eukaryota</taxon>
        <taxon>Fungi</taxon>
        <taxon>Dikarya</taxon>
        <taxon>Ascomycota</taxon>
        <taxon>Pezizomycotina</taxon>
        <taxon>Sordariomycetes</taxon>
        <taxon>Xylariomycetidae</taxon>
        <taxon>Amphisphaeriales</taxon>
        <taxon>Apiosporaceae</taxon>
        <taxon>Apiospora</taxon>
    </lineage>
</organism>
<comment type="caution">
    <text evidence="3">The sequence shown here is derived from an EMBL/GenBank/DDBJ whole genome shotgun (WGS) entry which is preliminary data.</text>
</comment>
<feature type="compositionally biased region" description="Low complexity" evidence="1">
    <location>
        <begin position="225"/>
        <end position="235"/>
    </location>
</feature>
<dbReference type="EMBL" id="JAPCWZ010000009">
    <property type="protein sequence ID" value="KAK8852042.1"/>
    <property type="molecule type" value="Genomic_DNA"/>
</dbReference>
<feature type="region of interest" description="Disordered" evidence="1">
    <location>
        <begin position="151"/>
        <end position="306"/>
    </location>
</feature>
<proteinExistence type="predicted"/>
<keyword evidence="2" id="KW-1133">Transmembrane helix</keyword>
<feature type="transmembrane region" description="Helical" evidence="2">
    <location>
        <begin position="103"/>
        <end position="127"/>
    </location>
</feature>
<feature type="compositionally biased region" description="Polar residues" evidence="1">
    <location>
        <begin position="213"/>
        <end position="224"/>
    </location>
</feature>
<name>A0ABR2HTS3_9PEZI</name>
<evidence type="ECO:0000256" key="2">
    <source>
        <dbReference type="SAM" id="Phobius"/>
    </source>
</evidence>
<reference evidence="3 4" key="1">
    <citation type="journal article" date="2024" name="IMA Fungus">
        <title>Apiospora arundinis, a panoply of carbohydrate-active enzymes and secondary metabolites.</title>
        <authorList>
            <person name="Sorensen T."/>
            <person name="Petersen C."/>
            <person name="Muurmann A.T."/>
            <person name="Christiansen J.V."/>
            <person name="Brundto M.L."/>
            <person name="Overgaard C.K."/>
            <person name="Boysen A.T."/>
            <person name="Wollenberg R.D."/>
            <person name="Larsen T.O."/>
            <person name="Sorensen J.L."/>
            <person name="Nielsen K.L."/>
            <person name="Sondergaard T.E."/>
        </authorList>
    </citation>
    <scope>NUCLEOTIDE SEQUENCE [LARGE SCALE GENOMIC DNA]</scope>
    <source>
        <strain evidence="3 4">AAU 773</strain>
    </source>
</reference>
<gene>
    <name evidence="3" type="ORF">PGQ11_014521</name>
</gene>
<evidence type="ECO:0000256" key="1">
    <source>
        <dbReference type="SAM" id="MobiDB-lite"/>
    </source>
</evidence>
<keyword evidence="2" id="KW-0472">Membrane</keyword>
<evidence type="ECO:0000313" key="4">
    <source>
        <dbReference type="Proteomes" id="UP001390339"/>
    </source>
</evidence>
<protein>
    <submittedName>
        <fullName evidence="3">Uncharacterized protein</fullName>
    </submittedName>
</protein>
<keyword evidence="2" id="KW-0812">Transmembrane</keyword>
<keyword evidence="4" id="KW-1185">Reference proteome</keyword>
<feature type="compositionally biased region" description="Low complexity" evidence="1">
    <location>
        <begin position="159"/>
        <end position="172"/>
    </location>
</feature>
<sequence length="316" mass="32867">MPAVIPPHCGDPDHWDPINCPADRVNRPPLNTVAASAEGAVAAAVPDFKKAVFATNFTTNTTTNKNFTVDGVAALNRTAQANATVAPENPYQRNQFEYDARSMGFAIGILILVGAFFAYVLFADICSGKYRFKKRFRAASAAKFQGEEGLPFWNKKNKAPQQQQTATPGQQQIAPRSQSATGTVATRASGNTTTFVATSTTPTPEPPAKASSDTNGKGKSNGSEATKTMTKATTASRPSNGTASTSAPAAATSSTPARASNGRSASAVSASSPVDLTLKTSNPPRIPTPAAISALDDGKRQSNNSLGRAVLSVFAK</sequence>
<accession>A0ABR2HTS3</accession>
<feature type="compositionally biased region" description="Low complexity" evidence="1">
    <location>
        <begin position="242"/>
        <end position="272"/>
    </location>
</feature>
<dbReference type="Proteomes" id="UP001390339">
    <property type="component" value="Unassembled WGS sequence"/>
</dbReference>